<organism evidence="1 2">
    <name type="scientific">Flavobacterium branchiarum</name>
    <dbReference type="NCBI Taxonomy" id="1114870"/>
    <lineage>
        <taxon>Bacteria</taxon>
        <taxon>Pseudomonadati</taxon>
        <taxon>Bacteroidota</taxon>
        <taxon>Flavobacteriia</taxon>
        <taxon>Flavobacteriales</taxon>
        <taxon>Flavobacteriaceae</taxon>
        <taxon>Flavobacterium</taxon>
    </lineage>
</organism>
<gene>
    <name evidence="1" type="ORF">ACFFUQ_19135</name>
</gene>
<proteinExistence type="predicted"/>
<dbReference type="EMBL" id="JBHMEX010000061">
    <property type="protein sequence ID" value="MFB9066134.1"/>
    <property type="molecule type" value="Genomic_DNA"/>
</dbReference>
<reference evidence="1 2" key="1">
    <citation type="submission" date="2024-09" db="EMBL/GenBank/DDBJ databases">
        <authorList>
            <person name="Sun Q."/>
            <person name="Mori K."/>
        </authorList>
    </citation>
    <scope>NUCLEOTIDE SEQUENCE [LARGE SCALE GENOMIC DNA]</scope>
    <source>
        <strain evidence="1 2">CECT 7908</strain>
    </source>
</reference>
<dbReference type="RefSeq" id="WP_290263175.1">
    <property type="nucleotide sequence ID" value="NZ_JAUFQQ010000003.1"/>
</dbReference>
<sequence length="117" mass="13718">MQIEEFKDKLFFVVNNIQNTNYGSIIAEFKLVVLIQEFILTNIITKETLIDIFEEEMIKNSDLEAKRQVLGEILSNIRNSHKCISILNDYGKDYINNLYESLNLFISSKKLFDECNE</sequence>
<evidence type="ECO:0000313" key="1">
    <source>
        <dbReference type="EMBL" id="MFB9066134.1"/>
    </source>
</evidence>
<keyword evidence="2" id="KW-1185">Reference proteome</keyword>
<protein>
    <submittedName>
        <fullName evidence="1">Uncharacterized protein</fullName>
    </submittedName>
</protein>
<comment type="caution">
    <text evidence="1">The sequence shown here is derived from an EMBL/GenBank/DDBJ whole genome shotgun (WGS) entry which is preliminary data.</text>
</comment>
<dbReference type="Proteomes" id="UP001589589">
    <property type="component" value="Unassembled WGS sequence"/>
</dbReference>
<name>A0ABV5FRG6_9FLAO</name>
<evidence type="ECO:0000313" key="2">
    <source>
        <dbReference type="Proteomes" id="UP001589589"/>
    </source>
</evidence>
<accession>A0ABV5FRG6</accession>